<dbReference type="Gene3D" id="3.40.50.450">
    <property type="match status" value="1"/>
</dbReference>
<proteinExistence type="predicted"/>
<name>A0A8J5XQH7_DIALT</name>
<dbReference type="Pfam" id="PF11071">
    <property type="entry name" value="Nuc_deoxyri_tr3"/>
    <property type="match status" value="1"/>
</dbReference>
<comment type="caution">
    <text evidence="1">The sequence shown here is derived from an EMBL/GenBank/DDBJ whole genome shotgun (WGS) entry which is preliminary data.</text>
</comment>
<sequence>MLALGTAVGVRRGAGLLGRTGASQLRPLATAAAGMRTWRVYLSGEIHTDWREQLAAGVHARQLPIELTAPNPSHADSDDCAAIILGMEERRPNWDAIGARMNAIRTRTLLAEADVVVVRFGDKYRQWNAAYEAGIASALGKPVITLHPPELGHMLKEVDAGALAVCEDVQQVVQTLDYAITGRLPPPRDGRAFVPIADRLGKGNPTP</sequence>
<dbReference type="OMA" id="KQWNAAF"/>
<dbReference type="Proteomes" id="UP000751190">
    <property type="component" value="Unassembled WGS sequence"/>
</dbReference>
<protein>
    <recommendedName>
        <fullName evidence="3">YtoQ family protein</fullName>
    </recommendedName>
</protein>
<organism evidence="1 2">
    <name type="scientific">Diacronema lutheri</name>
    <name type="common">Unicellular marine alga</name>
    <name type="synonym">Monochrysis lutheri</name>
    <dbReference type="NCBI Taxonomy" id="2081491"/>
    <lineage>
        <taxon>Eukaryota</taxon>
        <taxon>Haptista</taxon>
        <taxon>Haptophyta</taxon>
        <taxon>Pavlovophyceae</taxon>
        <taxon>Pavlovales</taxon>
        <taxon>Pavlovaceae</taxon>
        <taxon>Diacronema</taxon>
    </lineage>
</organism>
<dbReference type="EMBL" id="JAGTXO010000012">
    <property type="protein sequence ID" value="KAG8464824.1"/>
    <property type="molecule type" value="Genomic_DNA"/>
</dbReference>
<evidence type="ECO:0000313" key="1">
    <source>
        <dbReference type="EMBL" id="KAG8464824.1"/>
    </source>
</evidence>
<evidence type="ECO:0008006" key="3">
    <source>
        <dbReference type="Google" id="ProtNLM"/>
    </source>
</evidence>
<dbReference type="NCBIfam" id="TIGR03646">
    <property type="entry name" value="YtoQ_fam"/>
    <property type="match status" value="1"/>
</dbReference>
<keyword evidence="2" id="KW-1185">Reference proteome</keyword>
<gene>
    <name evidence="1" type="ORF">KFE25_010192</name>
</gene>
<accession>A0A8J5XQH7</accession>
<dbReference type="InterPro" id="IPR019884">
    <property type="entry name" value="YtoQ_family_protein"/>
</dbReference>
<evidence type="ECO:0000313" key="2">
    <source>
        <dbReference type="Proteomes" id="UP000751190"/>
    </source>
</evidence>
<dbReference type="OrthoDB" id="10256869at2759"/>
<dbReference type="AlphaFoldDB" id="A0A8J5XQH7"/>
<dbReference type="SUPFAM" id="SSF52309">
    <property type="entry name" value="N-(deoxy)ribosyltransferase-like"/>
    <property type="match status" value="1"/>
</dbReference>
<reference evidence="1" key="1">
    <citation type="submission" date="2021-05" db="EMBL/GenBank/DDBJ databases">
        <title>The genome of the haptophyte Pavlova lutheri (Diacronema luteri, Pavlovales) - a model for lipid biosynthesis in eukaryotic algae.</title>
        <authorList>
            <person name="Hulatt C.J."/>
            <person name="Posewitz M.C."/>
        </authorList>
    </citation>
    <scope>NUCLEOTIDE SEQUENCE</scope>
    <source>
        <strain evidence="1">NIVA-4/92</strain>
    </source>
</reference>